<dbReference type="EMBL" id="BEXD01001324">
    <property type="protein sequence ID" value="GBB93529.1"/>
    <property type="molecule type" value="Genomic_DNA"/>
</dbReference>
<evidence type="ECO:0000313" key="2">
    <source>
        <dbReference type="Proteomes" id="UP000247702"/>
    </source>
</evidence>
<reference evidence="1 2" key="1">
    <citation type="submission" date="2017-11" db="EMBL/GenBank/DDBJ databases">
        <title>The genome of Rhizophagus clarus HR1 reveals common genetic basis of auxotrophy among arbuscular mycorrhizal fungi.</title>
        <authorList>
            <person name="Kobayashi Y."/>
        </authorList>
    </citation>
    <scope>NUCLEOTIDE SEQUENCE [LARGE SCALE GENOMIC DNA]</scope>
    <source>
        <strain evidence="1 2">HR1</strain>
    </source>
</reference>
<comment type="caution">
    <text evidence="1">The sequence shown here is derived from an EMBL/GenBank/DDBJ whole genome shotgun (WGS) entry which is preliminary data.</text>
</comment>
<dbReference type="AlphaFoldDB" id="A0A2Z6R6T1"/>
<keyword evidence="2" id="KW-1185">Reference proteome</keyword>
<dbReference type="Proteomes" id="UP000247702">
    <property type="component" value="Unassembled WGS sequence"/>
</dbReference>
<protein>
    <submittedName>
        <fullName evidence="1">Uncharacterized protein</fullName>
    </submittedName>
</protein>
<organism evidence="1 2">
    <name type="scientific">Rhizophagus clarus</name>
    <dbReference type="NCBI Taxonomy" id="94130"/>
    <lineage>
        <taxon>Eukaryota</taxon>
        <taxon>Fungi</taxon>
        <taxon>Fungi incertae sedis</taxon>
        <taxon>Mucoromycota</taxon>
        <taxon>Glomeromycotina</taxon>
        <taxon>Glomeromycetes</taxon>
        <taxon>Glomerales</taxon>
        <taxon>Glomeraceae</taxon>
        <taxon>Rhizophagus</taxon>
    </lineage>
</organism>
<sequence>MLSSRNGSESFQGWNHHFYILKKRTYTEYSRQNMVSGDSGDEIYKFRPVLKWDLKRENRLTSEHVNMQTLIVK</sequence>
<name>A0A2Z6R6T1_9GLOM</name>
<gene>
    <name evidence="1" type="ORF">RclHR1_02190004</name>
</gene>
<evidence type="ECO:0000313" key="1">
    <source>
        <dbReference type="EMBL" id="GBB93529.1"/>
    </source>
</evidence>
<accession>A0A2Z6R6T1</accession>
<proteinExistence type="predicted"/>